<gene>
    <name evidence="2" type="ORF">NDU88_003115</name>
</gene>
<protein>
    <submittedName>
        <fullName evidence="2">Uncharacterized protein</fullName>
    </submittedName>
</protein>
<feature type="compositionally biased region" description="Basic and acidic residues" evidence="1">
    <location>
        <begin position="161"/>
        <end position="180"/>
    </location>
</feature>
<dbReference type="AlphaFoldDB" id="A0AAV7T4B0"/>
<feature type="compositionally biased region" description="Basic and acidic residues" evidence="1">
    <location>
        <begin position="7"/>
        <end position="22"/>
    </location>
</feature>
<evidence type="ECO:0000256" key="1">
    <source>
        <dbReference type="SAM" id="MobiDB-lite"/>
    </source>
</evidence>
<accession>A0AAV7T4B0</accession>
<evidence type="ECO:0000313" key="3">
    <source>
        <dbReference type="Proteomes" id="UP001066276"/>
    </source>
</evidence>
<proteinExistence type="predicted"/>
<comment type="caution">
    <text evidence="2">The sequence shown here is derived from an EMBL/GenBank/DDBJ whole genome shotgun (WGS) entry which is preliminary data.</text>
</comment>
<dbReference type="Proteomes" id="UP001066276">
    <property type="component" value="Chromosome 4_1"/>
</dbReference>
<evidence type="ECO:0000313" key="2">
    <source>
        <dbReference type="EMBL" id="KAJ1171245.1"/>
    </source>
</evidence>
<reference evidence="2" key="1">
    <citation type="journal article" date="2022" name="bioRxiv">
        <title>Sequencing and chromosome-scale assembly of the giantPleurodeles waltlgenome.</title>
        <authorList>
            <person name="Brown T."/>
            <person name="Elewa A."/>
            <person name="Iarovenko S."/>
            <person name="Subramanian E."/>
            <person name="Araus A.J."/>
            <person name="Petzold A."/>
            <person name="Susuki M."/>
            <person name="Suzuki K.-i.T."/>
            <person name="Hayashi T."/>
            <person name="Toyoda A."/>
            <person name="Oliveira C."/>
            <person name="Osipova E."/>
            <person name="Leigh N.D."/>
            <person name="Simon A."/>
            <person name="Yun M.H."/>
        </authorList>
    </citation>
    <scope>NUCLEOTIDE SEQUENCE</scope>
    <source>
        <strain evidence="2">20211129_DDA</strain>
        <tissue evidence="2">Liver</tissue>
    </source>
</reference>
<name>A0AAV7T4B0_PLEWA</name>
<keyword evidence="3" id="KW-1185">Reference proteome</keyword>
<feature type="region of interest" description="Disordered" evidence="1">
    <location>
        <begin position="1"/>
        <end position="186"/>
    </location>
</feature>
<feature type="compositionally biased region" description="Basic and acidic residues" evidence="1">
    <location>
        <begin position="93"/>
        <end position="110"/>
    </location>
</feature>
<feature type="compositionally biased region" description="Polar residues" evidence="1">
    <location>
        <begin position="35"/>
        <end position="48"/>
    </location>
</feature>
<sequence length="186" mass="20950">MLNQSEDQPRDHRKGEKAERTTKAAPPKATHRNRTNQPESTSSRTNGIQEKAQPTGPAGKTGKSHEVDLPGQGRGNCRENKGGPEANPLQQKNPKEAQQELQSHRTHQEQQCKGSKLRQQKNPQGLMGKLANSWRKQWEEKGTGQENPEPVSNKEAPSLRGEPRDRRPQTKAEPETETRPRTHTQR</sequence>
<dbReference type="EMBL" id="JANPWB010000007">
    <property type="protein sequence ID" value="KAJ1171245.1"/>
    <property type="molecule type" value="Genomic_DNA"/>
</dbReference>
<organism evidence="2 3">
    <name type="scientific">Pleurodeles waltl</name>
    <name type="common">Iberian ribbed newt</name>
    <dbReference type="NCBI Taxonomy" id="8319"/>
    <lineage>
        <taxon>Eukaryota</taxon>
        <taxon>Metazoa</taxon>
        <taxon>Chordata</taxon>
        <taxon>Craniata</taxon>
        <taxon>Vertebrata</taxon>
        <taxon>Euteleostomi</taxon>
        <taxon>Amphibia</taxon>
        <taxon>Batrachia</taxon>
        <taxon>Caudata</taxon>
        <taxon>Salamandroidea</taxon>
        <taxon>Salamandridae</taxon>
        <taxon>Pleurodelinae</taxon>
        <taxon>Pleurodeles</taxon>
    </lineage>
</organism>